<feature type="region of interest" description="Disordered" evidence="1">
    <location>
        <begin position="19"/>
        <end position="51"/>
    </location>
</feature>
<evidence type="ECO:0000256" key="1">
    <source>
        <dbReference type="SAM" id="MobiDB-lite"/>
    </source>
</evidence>
<feature type="transmembrane region" description="Helical" evidence="2">
    <location>
        <begin position="119"/>
        <end position="140"/>
    </location>
</feature>
<evidence type="ECO:0000313" key="3">
    <source>
        <dbReference type="EMBL" id="CAD7698473.1"/>
    </source>
</evidence>
<dbReference type="EMBL" id="CAJHUC010000836">
    <property type="protein sequence ID" value="CAD7698473.1"/>
    <property type="molecule type" value="Genomic_DNA"/>
</dbReference>
<gene>
    <name evidence="3" type="ORF">OSTQU699_LOCUS3834</name>
</gene>
<dbReference type="Pfam" id="PF05981">
    <property type="entry name" value="CreA"/>
    <property type="match status" value="1"/>
</dbReference>
<keyword evidence="2" id="KW-1133">Transmembrane helix</keyword>
<keyword evidence="4" id="KW-1185">Reference proteome</keyword>
<evidence type="ECO:0008006" key="5">
    <source>
        <dbReference type="Google" id="ProtNLM"/>
    </source>
</evidence>
<evidence type="ECO:0000313" key="4">
    <source>
        <dbReference type="Proteomes" id="UP000708148"/>
    </source>
</evidence>
<sequence>GPCKGYGLRRAAARSWAQAGLPNMPPPSARPRAPCSTRQGATAWKANPGRDGVTARLAPSLDLTSRRKQRFAPAGMPIFAGSRTSRGCHARSTSYLSANTVPRMDAPFDRPSREMFGGLTRGLGGILVACAAAALALVWAPGASMAAERVDTFDATGLLFKDKVEVIAVDDPSVAGVTLFVSDFKRSIANKLSKDFFDEPSQAGITCSRTGHVQILDPKGVATPGGQEVFSESKGLSLFGSKATRVRRLWDADRRTLLYVAYGTRGLTSGTDEGGPSPGRYKTSICAVEVPAEEAVSS</sequence>
<keyword evidence="2" id="KW-0812">Transmembrane</keyword>
<evidence type="ECO:0000256" key="2">
    <source>
        <dbReference type="SAM" id="Phobius"/>
    </source>
</evidence>
<protein>
    <recommendedName>
        <fullName evidence="5">CreA protein</fullName>
    </recommendedName>
</protein>
<comment type="caution">
    <text evidence="3">The sequence shown here is derived from an EMBL/GenBank/DDBJ whole genome shotgun (WGS) entry which is preliminary data.</text>
</comment>
<keyword evidence="2" id="KW-0472">Membrane</keyword>
<accession>A0A8S1IU73</accession>
<name>A0A8S1IU73_9CHLO</name>
<feature type="non-terminal residue" evidence="3">
    <location>
        <position position="1"/>
    </location>
</feature>
<reference evidence="3" key="1">
    <citation type="submission" date="2020-12" db="EMBL/GenBank/DDBJ databases">
        <authorList>
            <person name="Iha C."/>
        </authorList>
    </citation>
    <scope>NUCLEOTIDE SEQUENCE</scope>
</reference>
<dbReference type="PANTHER" id="PTHR37952">
    <property type="match status" value="1"/>
</dbReference>
<dbReference type="Proteomes" id="UP000708148">
    <property type="component" value="Unassembled WGS sequence"/>
</dbReference>
<dbReference type="InterPro" id="IPR010292">
    <property type="entry name" value="Uncharacterised_CreA"/>
</dbReference>
<dbReference type="AlphaFoldDB" id="A0A8S1IU73"/>
<dbReference type="PANTHER" id="PTHR37952:SF2">
    <property type="entry name" value="PROTEIN CREA"/>
    <property type="match status" value="1"/>
</dbReference>
<proteinExistence type="predicted"/>
<dbReference type="OrthoDB" id="10260865at2759"/>
<organism evidence="3 4">
    <name type="scientific">Ostreobium quekettii</name>
    <dbReference type="NCBI Taxonomy" id="121088"/>
    <lineage>
        <taxon>Eukaryota</taxon>
        <taxon>Viridiplantae</taxon>
        <taxon>Chlorophyta</taxon>
        <taxon>core chlorophytes</taxon>
        <taxon>Ulvophyceae</taxon>
        <taxon>TCBD clade</taxon>
        <taxon>Bryopsidales</taxon>
        <taxon>Ostreobineae</taxon>
        <taxon>Ostreobiaceae</taxon>
        <taxon>Ostreobium</taxon>
    </lineage>
</organism>